<comment type="caution">
    <text evidence="1">The sequence shown here is derived from an EMBL/GenBank/DDBJ whole genome shotgun (WGS) entry which is preliminary data.</text>
</comment>
<sequence length="927" mass="103778">MAAHQTHRNYLQFCRNCTSTPKLVYHKNPSSIIFSRNSSFWEKIRVSSSSRIRRGRDGLCPICCQSKTNAEAENVSVQIQENSKSERPPFDINLAVILAGFAFEAYTTPPENIGRCEVDAANCKTVFLSESFMHEIYDGQLFISLKKGLNLPAMDPWGTSDPYVVLQLDSQVVKSKVKWGTKEPTWNEEFTLNIKLPPTNNLQVAAWDANLVTPHKRMGNGSINLECLCDGNLHEVLVELEGMGGGGKIKLEVRYKSFDQIDEDKKWWRIPLITDFLRRNGFESALKMVVGSETVQARQFVQFAFGQVKSLNDAYFQKDRQSKLVISDTEDNEKLSNPVIELDMPRQEEDKPEFSPIEGSREEDSIPLGCNTDNGDSSQSDKHFWKNFSVLISQNVVQKLGLPLPDNLKWDGFDLLDRIGLQARRIAEAGYVESGLATSKGQDVISNDETTETLTVSNSQSSLPDIKKVTQDLLQQTDSILGALMVLNAAVSQLNKEGLFFGKSERKEDASTDTDGEKFETLPDGLELDERKAEEMRELFSTAESAMEAWAMLASSLGRPSFIKSEFEKICFLDNPSTDTQVAIWRDSEQKRLVVAFRGTEQVRWKDLRTDLMLAPAGLNPERIGGDFKQEVQVHSGFLSAYDSVRTRILSLIKQAVGYIDNGAEPLHKWHTYVTGHSLGGALATLLALELSSSQLAKQGAISVTMYNFGSPRVGNKKFAEAYNQKVKDSWRVVNHRDIIPTVPRLMGYCHVAQPLYLAPGDLKIAMENIELLEDGYKGDVLGESTPDVLVSEFMKGEKELIEKILNTEINIFLSIRDGSALMQHMEDFYYISLLENVKSNYQTVARSQTDEKEKVEVALGNSSGLEAHIYVVDHLVPIGEELILDSGLSVNPLDQGDKQNSKVPYWSHQAQGFNTSGRMELQIGID</sequence>
<proteinExistence type="predicted"/>
<protein>
    <submittedName>
        <fullName evidence="1">Uncharacterized protein</fullName>
    </submittedName>
</protein>
<organism evidence="1 2">
    <name type="scientific">Vaccinium darrowii</name>
    <dbReference type="NCBI Taxonomy" id="229202"/>
    <lineage>
        <taxon>Eukaryota</taxon>
        <taxon>Viridiplantae</taxon>
        <taxon>Streptophyta</taxon>
        <taxon>Embryophyta</taxon>
        <taxon>Tracheophyta</taxon>
        <taxon>Spermatophyta</taxon>
        <taxon>Magnoliopsida</taxon>
        <taxon>eudicotyledons</taxon>
        <taxon>Gunneridae</taxon>
        <taxon>Pentapetalae</taxon>
        <taxon>asterids</taxon>
        <taxon>Ericales</taxon>
        <taxon>Ericaceae</taxon>
        <taxon>Vaccinioideae</taxon>
        <taxon>Vaccinieae</taxon>
        <taxon>Vaccinium</taxon>
    </lineage>
</organism>
<dbReference type="Proteomes" id="UP000828048">
    <property type="component" value="Chromosome 2"/>
</dbReference>
<reference evidence="1 2" key="1">
    <citation type="journal article" date="2021" name="Hortic Res">
        <title>High-quality reference genome and annotation aids understanding of berry development for evergreen blueberry (Vaccinium darrowii).</title>
        <authorList>
            <person name="Yu J."/>
            <person name="Hulse-Kemp A.M."/>
            <person name="Babiker E."/>
            <person name="Staton M."/>
        </authorList>
    </citation>
    <scope>NUCLEOTIDE SEQUENCE [LARGE SCALE GENOMIC DNA]</scope>
    <source>
        <strain evidence="2">cv. NJ 8807/NJ 8810</strain>
        <tissue evidence="1">Young leaf</tissue>
    </source>
</reference>
<evidence type="ECO:0000313" key="1">
    <source>
        <dbReference type="EMBL" id="KAH7833590.1"/>
    </source>
</evidence>
<dbReference type="EMBL" id="CM037152">
    <property type="protein sequence ID" value="KAH7833590.1"/>
    <property type="molecule type" value="Genomic_DNA"/>
</dbReference>
<name>A0ACB7WZ55_9ERIC</name>
<accession>A0ACB7WZ55</accession>
<keyword evidence="2" id="KW-1185">Reference proteome</keyword>
<gene>
    <name evidence="1" type="ORF">Vadar_007933</name>
</gene>
<evidence type="ECO:0000313" key="2">
    <source>
        <dbReference type="Proteomes" id="UP000828048"/>
    </source>
</evidence>